<evidence type="ECO:0000313" key="2">
    <source>
        <dbReference type="Proteomes" id="UP000827092"/>
    </source>
</evidence>
<dbReference type="EMBL" id="JAFNEN010000772">
    <property type="protein sequence ID" value="KAG8177572.1"/>
    <property type="molecule type" value="Genomic_DNA"/>
</dbReference>
<protein>
    <submittedName>
        <fullName evidence="1">Uncharacterized protein</fullName>
    </submittedName>
</protein>
<sequence>MKQTKRSDSHLGSPDCYNPVKEYWKDAKTFSDRKTLKDFSDDLRALLEEAVKKLELSDSPKNIDEDHNTVFKSKISREILDISTQYSMQFSIISCQFEKWSAQRRMLIKKIDNIQISLNQTKTNCAKTRMVFSTIDISGTLGSAICDNLNVSWSPKLLFASAAFGCLSLVCSLIEMSQTKSSVEEALRELGDDSEGLRNLQILFQQMKDFDRSVRDLFPHGVDTEIVRMFQDSDERSPNSPRGIHALIKAFPTSKLSKKIWLSIILTNALKDTSILDDEDFLLKADVFSKSPVAEIWWKRMKSKEFPATPKSALEADLKSCLNTEFPPLHAAPLLSTPFWASGLHTIGSVLVNALVVYDSYSEL</sequence>
<organism evidence="1 2">
    <name type="scientific">Oedothorax gibbosus</name>
    <dbReference type="NCBI Taxonomy" id="931172"/>
    <lineage>
        <taxon>Eukaryota</taxon>
        <taxon>Metazoa</taxon>
        <taxon>Ecdysozoa</taxon>
        <taxon>Arthropoda</taxon>
        <taxon>Chelicerata</taxon>
        <taxon>Arachnida</taxon>
        <taxon>Araneae</taxon>
        <taxon>Araneomorphae</taxon>
        <taxon>Entelegynae</taxon>
        <taxon>Araneoidea</taxon>
        <taxon>Linyphiidae</taxon>
        <taxon>Erigoninae</taxon>
        <taxon>Oedothorax</taxon>
    </lineage>
</organism>
<evidence type="ECO:0000313" key="1">
    <source>
        <dbReference type="EMBL" id="KAG8177572.1"/>
    </source>
</evidence>
<dbReference type="Proteomes" id="UP000827092">
    <property type="component" value="Unassembled WGS sequence"/>
</dbReference>
<keyword evidence="2" id="KW-1185">Reference proteome</keyword>
<accession>A0AAV6U168</accession>
<feature type="non-terminal residue" evidence="1">
    <location>
        <position position="364"/>
    </location>
</feature>
<gene>
    <name evidence="1" type="ORF">JTE90_011738</name>
</gene>
<name>A0AAV6U168_9ARAC</name>
<reference evidence="1 2" key="1">
    <citation type="journal article" date="2022" name="Nat. Ecol. Evol.">
        <title>A masculinizing supergene underlies an exaggerated male reproductive morph in a spider.</title>
        <authorList>
            <person name="Hendrickx F."/>
            <person name="De Corte Z."/>
            <person name="Sonet G."/>
            <person name="Van Belleghem S.M."/>
            <person name="Kostlbacher S."/>
            <person name="Vangestel C."/>
        </authorList>
    </citation>
    <scope>NUCLEOTIDE SEQUENCE [LARGE SCALE GENOMIC DNA]</scope>
    <source>
        <strain evidence="1">W744_W776</strain>
    </source>
</reference>
<proteinExistence type="predicted"/>
<comment type="caution">
    <text evidence="1">The sequence shown here is derived from an EMBL/GenBank/DDBJ whole genome shotgun (WGS) entry which is preliminary data.</text>
</comment>
<dbReference type="AlphaFoldDB" id="A0AAV6U168"/>